<evidence type="ECO:0000313" key="2">
    <source>
        <dbReference type="Proteomes" id="UP000251402"/>
    </source>
</evidence>
<sequence>MNYANKQGKQLKISTMKDVKTCKKLNRTLTKWVIDLHGKGYTNDFSQINNQRLRCIQNCEDFPISDLSINVIDQGFDQLTQTYKYIHTIETMDGDKGLLVIEALCTPQLAN</sequence>
<name>A0A5C1HUP9_9SPHI</name>
<evidence type="ECO:0000313" key="1">
    <source>
        <dbReference type="EMBL" id="QEM09626.1"/>
    </source>
</evidence>
<dbReference type="Proteomes" id="UP000251402">
    <property type="component" value="Chromosome"/>
</dbReference>
<dbReference type="AlphaFoldDB" id="A0A5C1HUP9"/>
<organism evidence="1 2">
    <name type="scientific">Mucilaginibacter rubeus</name>
    <dbReference type="NCBI Taxonomy" id="2027860"/>
    <lineage>
        <taxon>Bacteria</taxon>
        <taxon>Pseudomonadati</taxon>
        <taxon>Bacteroidota</taxon>
        <taxon>Sphingobacteriia</taxon>
        <taxon>Sphingobacteriales</taxon>
        <taxon>Sphingobacteriaceae</taxon>
        <taxon>Mucilaginibacter</taxon>
    </lineage>
</organism>
<gene>
    <name evidence="1" type="ORF">DEO27_006185</name>
</gene>
<dbReference type="OrthoDB" id="798002at2"/>
<proteinExistence type="predicted"/>
<dbReference type="EMBL" id="CP043450">
    <property type="protein sequence ID" value="QEM09626.1"/>
    <property type="molecule type" value="Genomic_DNA"/>
</dbReference>
<protein>
    <submittedName>
        <fullName evidence="1">Uncharacterized protein</fullName>
    </submittedName>
</protein>
<dbReference type="KEGG" id="mrub:DEO27_006185"/>
<dbReference type="RefSeq" id="WP_112572077.1">
    <property type="nucleotide sequence ID" value="NZ_CP043450.1"/>
</dbReference>
<accession>A0A5C1HUP9</accession>
<keyword evidence="2" id="KW-1185">Reference proteome</keyword>
<reference evidence="1" key="1">
    <citation type="submission" date="2019-08" db="EMBL/GenBank/DDBJ databases">
        <title>Comparative genome analysis confer to the adaptation heavy metal polluted environment.</title>
        <authorList>
            <person name="Li Y."/>
        </authorList>
    </citation>
    <scope>NUCLEOTIDE SEQUENCE [LARGE SCALE GENOMIC DNA]</scope>
    <source>
        <strain evidence="1">P1</strain>
    </source>
</reference>